<proteinExistence type="predicted"/>
<evidence type="ECO:0000259" key="3">
    <source>
        <dbReference type="Pfam" id="PF14530"/>
    </source>
</evidence>
<dbReference type="CDD" id="cd00657">
    <property type="entry name" value="Ferritin_like"/>
    <property type="match status" value="1"/>
</dbReference>
<dbReference type="EMBL" id="SLXQ01000013">
    <property type="protein sequence ID" value="TCP46741.1"/>
    <property type="molecule type" value="Genomic_DNA"/>
</dbReference>
<dbReference type="InterPro" id="IPR009078">
    <property type="entry name" value="Ferritin-like_SF"/>
</dbReference>
<evidence type="ECO:0000313" key="4">
    <source>
        <dbReference type="EMBL" id="TCP46741.1"/>
    </source>
</evidence>
<dbReference type="PROSITE" id="PS51257">
    <property type="entry name" value="PROKAR_LIPOPROTEIN"/>
    <property type="match status" value="1"/>
</dbReference>
<dbReference type="Gene3D" id="1.20.1260.10">
    <property type="match status" value="1"/>
</dbReference>
<keyword evidence="5" id="KW-1185">Reference proteome</keyword>
<keyword evidence="2" id="KW-0732">Signal</keyword>
<name>A0A4R2QIC6_9PSEU</name>
<reference evidence="4 5" key="1">
    <citation type="submission" date="2019-03" db="EMBL/GenBank/DDBJ databases">
        <title>Genomic Encyclopedia of Type Strains, Phase IV (KMG-IV): sequencing the most valuable type-strain genomes for metagenomic binning, comparative biology and taxonomic classification.</title>
        <authorList>
            <person name="Goeker M."/>
        </authorList>
    </citation>
    <scope>NUCLEOTIDE SEQUENCE [LARGE SCALE GENOMIC DNA]</scope>
    <source>
        <strain evidence="4 5">DSM 45765</strain>
    </source>
</reference>
<feature type="domain" description="DUF4439" evidence="3">
    <location>
        <begin position="174"/>
        <end position="308"/>
    </location>
</feature>
<protein>
    <submittedName>
        <fullName evidence="4">Uncharacterized protein DUF4439</fullName>
    </submittedName>
</protein>
<organism evidence="4 5">
    <name type="scientific">Tamaricihabitans halophyticus</name>
    <dbReference type="NCBI Taxonomy" id="1262583"/>
    <lineage>
        <taxon>Bacteria</taxon>
        <taxon>Bacillati</taxon>
        <taxon>Actinomycetota</taxon>
        <taxon>Actinomycetes</taxon>
        <taxon>Pseudonocardiales</taxon>
        <taxon>Pseudonocardiaceae</taxon>
        <taxon>Tamaricihabitans</taxon>
    </lineage>
</organism>
<sequence>MLRAVLLAGLAAGTAPVVAACTNTEDEPDPLRQLAATARRDARDAAALAEGDPSLAAQLRLVADTRKAHATALQAEVDRERPPDDAAPEPGPARGKAESVAQLGKALAAAEQAAMELVARVPTYRAGLLGSVVAACASLRQLAPDLAAGQEENEIEELRPAEGNTLAEDAVEVLQEALGAEHAAMWAYGLVSAYLPADFDEGLGKATAEHRARRDGAQRMLTVAGSTPRPAQPGYVPPEDITDQTSATTLVVQVEDDCTIAWRAVLEHTDNAELRGFALRALTSSARRCALWRAEAGEAPSVLALPGKPG</sequence>
<gene>
    <name evidence="4" type="ORF">EV191_11317</name>
</gene>
<evidence type="ECO:0000256" key="1">
    <source>
        <dbReference type="SAM" id="MobiDB-lite"/>
    </source>
</evidence>
<dbReference type="RefSeq" id="WP_243659171.1">
    <property type="nucleotide sequence ID" value="NZ_SLXQ01000013.1"/>
</dbReference>
<feature type="chain" id="PRO_5038990530" evidence="2">
    <location>
        <begin position="20"/>
        <end position="310"/>
    </location>
</feature>
<feature type="region of interest" description="Disordered" evidence="1">
    <location>
        <begin position="73"/>
        <end position="97"/>
    </location>
</feature>
<evidence type="ECO:0000256" key="2">
    <source>
        <dbReference type="SAM" id="SignalP"/>
    </source>
</evidence>
<dbReference type="Proteomes" id="UP000294911">
    <property type="component" value="Unassembled WGS sequence"/>
</dbReference>
<dbReference type="SUPFAM" id="SSF47240">
    <property type="entry name" value="Ferritin-like"/>
    <property type="match status" value="1"/>
</dbReference>
<comment type="caution">
    <text evidence="4">The sequence shown here is derived from an EMBL/GenBank/DDBJ whole genome shotgun (WGS) entry which is preliminary data.</text>
</comment>
<accession>A0A4R2QIC6</accession>
<dbReference type="AlphaFoldDB" id="A0A4R2QIC6"/>
<feature type="signal peptide" evidence="2">
    <location>
        <begin position="1"/>
        <end position="19"/>
    </location>
</feature>
<evidence type="ECO:0000313" key="5">
    <source>
        <dbReference type="Proteomes" id="UP000294911"/>
    </source>
</evidence>
<dbReference type="InterPro" id="IPR012347">
    <property type="entry name" value="Ferritin-like"/>
</dbReference>
<dbReference type="Pfam" id="PF14530">
    <property type="entry name" value="DUF4439"/>
    <property type="match status" value="1"/>
</dbReference>
<dbReference type="InterPro" id="IPR029447">
    <property type="entry name" value="DUF4439"/>
</dbReference>